<evidence type="ECO:0000313" key="2">
    <source>
        <dbReference type="EMBL" id="KAJ1193497.1"/>
    </source>
</evidence>
<accession>A0AAV7UYA5</accession>
<reference evidence="2" key="1">
    <citation type="journal article" date="2022" name="bioRxiv">
        <title>Sequencing and chromosome-scale assembly of the giantPleurodeles waltlgenome.</title>
        <authorList>
            <person name="Brown T."/>
            <person name="Elewa A."/>
            <person name="Iarovenko S."/>
            <person name="Subramanian E."/>
            <person name="Araus A.J."/>
            <person name="Petzold A."/>
            <person name="Susuki M."/>
            <person name="Suzuki K.-i.T."/>
            <person name="Hayashi T."/>
            <person name="Toyoda A."/>
            <person name="Oliveira C."/>
            <person name="Osipova E."/>
            <person name="Leigh N.D."/>
            <person name="Simon A."/>
            <person name="Yun M.H."/>
        </authorList>
    </citation>
    <scope>NUCLEOTIDE SEQUENCE</scope>
    <source>
        <strain evidence="2">20211129_DDA</strain>
        <tissue evidence="2">Liver</tissue>
    </source>
</reference>
<dbReference type="EMBL" id="JANPWB010000004">
    <property type="protein sequence ID" value="KAJ1193497.1"/>
    <property type="molecule type" value="Genomic_DNA"/>
</dbReference>
<evidence type="ECO:0000313" key="3">
    <source>
        <dbReference type="Proteomes" id="UP001066276"/>
    </source>
</evidence>
<protein>
    <submittedName>
        <fullName evidence="2">Uncharacterized protein</fullName>
    </submittedName>
</protein>
<feature type="region of interest" description="Disordered" evidence="1">
    <location>
        <begin position="1"/>
        <end position="52"/>
    </location>
</feature>
<sequence>MLSQLDQRETHQGFQSRESGPRLGVREPRNPARKMSPPAQRERRLEARQMGSAPGLQKCGWLLIRESGGVAVR</sequence>
<feature type="compositionally biased region" description="Basic and acidic residues" evidence="1">
    <location>
        <begin position="1"/>
        <end position="11"/>
    </location>
</feature>
<keyword evidence="3" id="KW-1185">Reference proteome</keyword>
<proteinExistence type="predicted"/>
<dbReference type="Proteomes" id="UP001066276">
    <property type="component" value="Chromosome 2_2"/>
</dbReference>
<gene>
    <name evidence="2" type="ORF">NDU88_002794</name>
</gene>
<comment type="caution">
    <text evidence="2">The sequence shown here is derived from an EMBL/GenBank/DDBJ whole genome shotgun (WGS) entry which is preliminary data.</text>
</comment>
<dbReference type="AlphaFoldDB" id="A0AAV7UYA5"/>
<name>A0AAV7UYA5_PLEWA</name>
<organism evidence="2 3">
    <name type="scientific">Pleurodeles waltl</name>
    <name type="common">Iberian ribbed newt</name>
    <dbReference type="NCBI Taxonomy" id="8319"/>
    <lineage>
        <taxon>Eukaryota</taxon>
        <taxon>Metazoa</taxon>
        <taxon>Chordata</taxon>
        <taxon>Craniata</taxon>
        <taxon>Vertebrata</taxon>
        <taxon>Euteleostomi</taxon>
        <taxon>Amphibia</taxon>
        <taxon>Batrachia</taxon>
        <taxon>Caudata</taxon>
        <taxon>Salamandroidea</taxon>
        <taxon>Salamandridae</taxon>
        <taxon>Pleurodelinae</taxon>
        <taxon>Pleurodeles</taxon>
    </lineage>
</organism>
<evidence type="ECO:0000256" key="1">
    <source>
        <dbReference type="SAM" id="MobiDB-lite"/>
    </source>
</evidence>